<dbReference type="PANTHER" id="PTHR47545:SF1">
    <property type="entry name" value="MULTIFUNCTIONAL CCA PROTEIN"/>
    <property type="match status" value="1"/>
</dbReference>
<dbReference type="EMBL" id="CP076128">
    <property type="protein sequence ID" value="QWG06603.1"/>
    <property type="molecule type" value="Genomic_DNA"/>
</dbReference>
<dbReference type="Proteomes" id="UP000682802">
    <property type="component" value="Chromosome 1"/>
</dbReference>
<reference evidence="2 3" key="1">
    <citation type="submission" date="2021-05" db="EMBL/GenBank/DDBJ databases">
        <title>Comparative genomic studies on the polysaccharide-degrading batcterial strains of the Flammeovirga genus.</title>
        <authorList>
            <person name="Zewei F."/>
            <person name="Zheng Z."/>
            <person name="Yu L."/>
            <person name="Ruyue G."/>
            <person name="Yanhong M."/>
            <person name="Yuanyuan C."/>
            <person name="Jingyan G."/>
            <person name="Wenjun H."/>
        </authorList>
    </citation>
    <scope>NUCLEOTIDE SEQUENCE [LARGE SCALE GENOMIC DNA]</scope>
    <source>
        <strain evidence="2 3">YS10</strain>
    </source>
</reference>
<dbReference type="InterPro" id="IPR050124">
    <property type="entry name" value="tRNA_CCA-adding_enzyme"/>
</dbReference>
<keyword evidence="1" id="KW-0547">Nucleotide-binding</keyword>
<dbReference type="Gene3D" id="1.10.3210.10">
    <property type="entry name" value="Hypothetical protein af1432"/>
    <property type="match status" value="1"/>
</dbReference>
<keyword evidence="3" id="KW-1185">Reference proteome</keyword>
<dbReference type="SUPFAM" id="SSF109604">
    <property type="entry name" value="HD-domain/PDEase-like"/>
    <property type="match status" value="1"/>
</dbReference>
<dbReference type="RefSeq" id="WP_144074012.1">
    <property type="nucleotide sequence ID" value="NZ_CP076128.1"/>
</dbReference>
<dbReference type="Gene3D" id="3.40.50.300">
    <property type="entry name" value="P-loop containing nucleotide triphosphate hydrolases"/>
    <property type="match status" value="1"/>
</dbReference>
<dbReference type="InterPro" id="IPR006675">
    <property type="entry name" value="HDIG_dom"/>
</dbReference>
<dbReference type="CDD" id="cd00077">
    <property type="entry name" value="HDc"/>
    <property type="match status" value="1"/>
</dbReference>
<organism evidence="2 3">
    <name type="scientific">Flammeovirga kamogawensis</name>
    <dbReference type="NCBI Taxonomy" id="373891"/>
    <lineage>
        <taxon>Bacteria</taxon>
        <taxon>Pseudomonadati</taxon>
        <taxon>Bacteroidota</taxon>
        <taxon>Cytophagia</taxon>
        <taxon>Cytophagales</taxon>
        <taxon>Flammeovirgaceae</taxon>
        <taxon>Flammeovirga</taxon>
    </lineage>
</organism>
<dbReference type="Pfam" id="PF13671">
    <property type="entry name" value="AAA_33"/>
    <property type="match status" value="1"/>
</dbReference>
<dbReference type="NCBIfam" id="TIGR00277">
    <property type="entry name" value="HDIG"/>
    <property type="match status" value="1"/>
</dbReference>
<evidence type="ECO:0000256" key="1">
    <source>
        <dbReference type="ARBA" id="ARBA00022741"/>
    </source>
</evidence>
<protein>
    <submittedName>
        <fullName evidence="2">AAA family ATPase</fullName>
    </submittedName>
</protein>
<accession>A0ABX8GT66</accession>
<dbReference type="InterPro" id="IPR003607">
    <property type="entry name" value="HD/PDEase_dom"/>
</dbReference>
<name>A0ABX8GT66_9BACT</name>
<dbReference type="PANTHER" id="PTHR47545">
    <property type="entry name" value="MULTIFUNCTIONAL CCA PROTEIN"/>
    <property type="match status" value="1"/>
</dbReference>
<proteinExistence type="predicted"/>
<sequence length="382" mass="44900">MNTINKEWRIPTIQLKENLDWESIEKEFDWLTTLRSIPQDKIWHQEGDVFTHTKMVVEALIKLDAFRKLEEYEQYILFLSALFHDIEKRSTTSTEEIDGIERIVSPNHAKKGAHTVRSILFNKYDVPFMTREHISNLVRLHGLPLWAIDRENPSKEVIKSSLMTNNHWLSILATADVLGRICNDKEHILFKIELFEELCKENNCWTKPYQFASNYGRYLYLNKSGIAPFYKPFEDLTNKAILLAGLPGVGKDTFIKKHFPDIPMVSLDEIRRKNNFDPTNSKHNGKVVQIAKEEIKVLLRKKSSFIFNATNLSQDIRQKWIGLFIDYKARVKIIYLEKSLEDTLKQNKDRKWTVPENVIHKLSYKLEVPLCHEAHDLEYITQ</sequence>
<evidence type="ECO:0000313" key="2">
    <source>
        <dbReference type="EMBL" id="QWG06603.1"/>
    </source>
</evidence>
<gene>
    <name evidence="2" type="ORF">KM029_14930</name>
</gene>
<evidence type="ECO:0000313" key="3">
    <source>
        <dbReference type="Proteomes" id="UP000682802"/>
    </source>
</evidence>
<dbReference type="SUPFAM" id="SSF52540">
    <property type="entry name" value="P-loop containing nucleoside triphosphate hydrolases"/>
    <property type="match status" value="1"/>
</dbReference>
<dbReference type="InterPro" id="IPR027417">
    <property type="entry name" value="P-loop_NTPase"/>
</dbReference>